<evidence type="ECO:0008006" key="5">
    <source>
        <dbReference type="Google" id="ProtNLM"/>
    </source>
</evidence>
<feature type="compositionally biased region" description="Low complexity" evidence="1">
    <location>
        <begin position="27"/>
        <end position="41"/>
    </location>
</feature>
<accession>A0A9Q5ZAZ0</accession>
<feature type="chain" id="PRO_5040400287" description="Lipoprotein" evidence="2">
    <location>
        <begin position="27"/>
        <end position="162"/>
    </location>
</feature>
<feature type="compositionally biased region" description="Basic and acidic residues" evidence="1">
    <location>
        <begin position="46"/>
        <end position="60"/>
    </location>
</feature>
<dbReference type="AlphaFoldDB" id="A0A9Q5ZAZ0"/>
<reference evidence="3 4" key="1">
    <citation type="submission" date="2015-02" db="EMBL/GenBank/DDBJ databases">
        <title>Nostoc linckia genome annotation.</title>
        <authorList>
            <person name="Zhou Z."/>
        </authorList>
    </citation>
    <scope>NUCLEOTIDE SEQUENCE [LARGE SCALE GENOMIC DNA]</scope>
    <source>
        <strain evidence="4">z8</strain>
    </source>
</reference>
<protein>
    <recommendedName>
        <fullName evidence="5">Lipoprotein</fullName>
    </recommendedName>
</protein>
<organism evidence="3 4">
    <name type="scientific">Nostoc linckia z8</name>
    <dbReference type="NCBI Taxonomy" id="1628746"/>
    <lineage>
        <taxon>Bacteria</taxon>
        <taxon>Bacillati</taxon>
        <taxon>Cyanobacteriota</taxon>
        <taxon>Cyanophyceae</taxon>
        <taxon>Nostocales</taxon>
        <taxon>Nostocaceae</taxon>
        <taxon>Nostoc</taxon>
    </lineage>
</organism>
<dbReference type="Proteomes" id="UP000222310">
    <property type="component" value="Unassembled WGS sequence"/>
</dbReference>
<evidence type="ECO:0000256" key="1">
    <source>
        <dbReference type="SAM" id="MobiDB-lite"/>
    </source>
</evidence>
<keyword evidence="2" id="KW-0732">Signal</keyword>
<proteinExistence type="predicted"/>
<name>A0A9Q5ZAZ0_NOSLI</name>
<gene>
    <name evidence="3" type="ORF">VF08_18760</name>
</gene>
<evidence type="ECO:0000256" key="2">
    <source>
        <dbReference type="SAM" id="SignalP"/>
    </source>
</evidence>
<evidence type="ECO:0000313" key="3">
    <source>
        <dbReference type="EMBL" id="PHK02470.1"/>
    </source>
</evidence>
<dbReference type="GeneID" id="57092564"/>
<sequence length="162" mass="17236">MQSFKLGFVVFASVGLLFLGACSNQASESSSNPSSPSTENTNKTEPAAKTETSAHGDSHGKNAQVVEAGKYHLEFVPEKEGNATHLDFYLQTGEKHEAVPNAKVTADVQSPDGKQKTVPLTYDADGKHYTAKLDGGAAGQYQVKVIADVGTEKVNGRFSFNQ</sequence>
<dbReference type="EMBL" id="LAHD01000053">
    <property type="protein sequence ID" value="PHK02470.1"/>
    <property type="molecule type" value="Genomic_DNA"/>
</dbReference>
<evidence type="ECO:0000313" key="4">
    <source>
        <dbReference type="Proteomes" id="UP000222310"/>
    </source>
</evidence>
<comment type="caution">
    <text evidence="3">The sequence shown here is derived from an EMBL/GenBank/DDBJ whole genome shotgun (WGS) entry which is preliminary data.</text>
</comment>
<feature type="signal peptide" evidence="2">
    <location>
        <begin position="1"/>
        <end position="26"/>
    </location>
</feature>
<dbReference type="RefSeq" id="WP_099068820.1">
    <property type="nucleotide sequence ID" value="NZ_LAHD01000053.1"/>
</dbReference>
<feature type="region of interest" description="Disordered" evidence="1">
    <location>
        <begin position="25"/>
        <end position="63"/>
    </location>
</feature>
<dbReference type="PROSITE" id="PS51257">
    <property type="entry name" value="PROKAR_LIPOPROTEIN"/>
    <property type="match status" value="1"/>
</dbReference>